<feature type="region of interest" description="Disordered" evidence="1">
    <location>
        <begin position="63"/>
        <end position="84"/>
    </location>
</feature>
<dbReference type="AlphaFoldDB" id="A0A8H4RUL0"/>
<dbReference type="Proteomes" id="UP000566819">
    <property type="component" value="Unassembled WGS sequence"/>
</dbReference>
<evidence type="ECO:0000256" key="1">
    <source>
        <dbReference type="SAM" id="MobiDB-lite"/>
    </source>
</evidence>
<keyword evidence="3" id="KW-1185">Reference proteome</keyword>
<sequence>MCARTILLVHPDCGHFRRSRETSLIQCQQAREKDPNSACLDRSGISVQFLEQERCDDCMRKDETTSEKAANGKEQKTDELNKGL</sequence>
<accession>A0A8H4RUL0</accession>
<name>A0A8H4RUL0_9HELO</name>
<dbReference type="EMBL" id="JAAMPI010000094">
    <property type="protein sequence ID" value="KAF4635888.1"/>
    <property type="molecule type" value="Genomic_DNA"/>
</dbReference>
<evidence type="ECO:0000313" key="3">
    <source>
        <dbReference type="Proteomes" id="UP000566819"/>
    </source>
</evidence>
<reference evidence="2 3" key="1">
    <citation type="submission" date="2020-03" db="EMBL/GenBank/DDBJ databases">
        <title>Draft Genome Sequence of Cudoniella acicularis.</title>
        <authorList>
            <person name="Buettner E."/>
            <person name="Kellner H."/>
        </authorList>
    </citation>
    <scope>NUCLEOTIDE SEQUENCE [LARGE SCALE GENOMIC DNA]</scope>
    <source>
        <strain evidence="2 3">DSM 108380</strain>
    </source>
</reference>
<comment type="caution">
    <text evidence="2">The sequence shown here is derived from an EMBL/GenBank/DDBJ whole genome shotgun (WGS) entry which is preliminary data.</text>
</comment>
<gene>
    <name evidence="2" type="ORF">G7Y89_g2217</name>
</gene>
<protein>
    <submittedName>
        <fullName evidence="2">Uncharacterized protein</fullName>
    </submittedName>
</protein>
<evidence type="ECO:0000313" key="2">
    <source>
        <dbReference type="EMBL" id="KAF4635888.1"/>
    </source>
</evidence>
<proteinExistence type="predicted"/>
<organism evidence="2 3">
    <name type="scientific">Cudoniella acicularis</name>
    <dbReference type="NCBI Taxonomy" id="354080"/>
    <lineage>
        <taxon>Eukaryota</taxon>
        <taxon>Fungi</taxon>
        <taxon>Dikarya</taxon>
        <taxon>Ascomycota</taxon>
        <taxon>Pezizomycotina</taxon>
        <taxon>Leotiomycetes</taxon>
        <taxon>Helotiales</taxon>
        <taxon>Tricladiaceae</taxon>
        <taxon>Cudoniella</taxon>
    </lineage>
</organism>